<gene>
    <name evidence="1" type="ORF">GCM10007852_35440</name>
</gene>
<accession>A0AA37T076</accession>
<dbReference type="AlphaFoldDB" id="A0AA37T076"/>
<organism evidence="1 2">
    <name type="scientific">Agaribacter marinus</name>
    <dbReference type="NCBI Taxonomy" id="1431249"/>
    <lineage>
        <taxon>Bacteria</taxon>
        <taxon>Pseudomonadati</taxon>
        <taxon>Pseudomonadota</taxon>
        <taxon>Gammaproteobacteria</taxon>
        <taxon>Alteromonadales</taxon>
        <taxon>Alteromonadaceae</taxon>
        <taxon>Agaribacter</taxon>
    </lineage>
</organism>
<dbReference type="Proteomes" id="UP001156601">
    <property type="component" value="Unassembled WGS sequence"/>
</dbReference>
<dbReference type="EMBL" id="BSOT01000011">
    <property type="protein sequence ID" value="GLR72636.1"/>
    <property type="molecule type" value="Genomic_DNA"/>
</dbReference>
<protein>
    <submittedName>
        <fullName evidence="1">Uncharacterized protein</fullName>
    </submittedName>
</protein>
<keyword evidence="2" id="KW-1185">Reference proteome</keyword>
<reference evidence="1" key="2">
    <citation type="submission" date="2023-01" db="EMBL/GenBank/DDBJ databases">
        <title>Draft genome sequence of Agaribacter marinus strain NBRC 110023.</title>
        <authorList>
            <person name="Sun Q."/>
            <person name="Mori K."/>
        </authorList>
    </citation>
    <scope>NUCLEOTIDE SEQUENCE</scope>
    <source>
        <strain evidence="1">NBRC 110023</strain>
    </source>
</reference>
<name>A0AA37T076_9ALTE</name>
<evidence type="ECO:0000313" key="2">
    <source>
        <dbReference type="Proteomes" id="UP001156601"/>
    </source>
</evidence>
<comment type="caution">
    <text evidence="1">The sequence shown here is derived from an EMBL/GenBank/DDBJ whole genome shotgun (WGS) entry which is preliminary data.</text>
</comment>
<sequence length="94" mass="10956">MFSSLRTDHRVGTSSFVFNWLLPFGPPKLGQCCCVDDVKRPHEETKNTVNRQIIFIEKTVEGIFSLAEVNYEYLVLSQRYQTFPEYNLTLAYTL</sequence>
<proteinExistence type="predicted"/>
<evidence type="ECO:0000313" key="1">
    <source>
        <dbReference type="EMBL" id="GLR72636.1"/>
    </source>
</evidence>
<reference evidence="1" key="1">
    <citation type="journal article" date="2014" name="Int. J. Syst. Evol. Microbiol.">
        <title>Complete genome sequence of Corynebacterium casei LMG S-19264T (=DSM 44701T), isolated from a smear-ripened cheese.</title>
        <authorList>
            <consortium name="US DOE Joint Genome Institute (JGI-PGF)"/>
            <person name="Walter F."/>
            <person name="Albersmeier A."/>
            <person name="Kalinowski J."/>
            <person name="Ruckert C."/>
        </authorList>
    </citation>
    <scope>NUCLEOTIDE SEQUENCE</scope>
    <source>
        <strain evidence="1">NBRC 110023</strain>
    </source>
</reference>